<proteinExistence type="predicted"/>
<accession>A0A1M5A986</accession>
<dbReference type="RefSeq" id="WP_073249605.1">
    <property type="nucleotide sequence ID" value="NZ_FQVG01000048.1"/>
</dbReference>
<name>A0A1M5A986_9CLOT</name>
<protein>
    <submittedName>
        <fullName evidence="1">YtxH-like protein</fullName>
    </submittedName>
</protein>
<gene>
    <name evidence="1" type="ORF">SAMN02746091_02136</name>
</gene>
<evidence type="ECO:0000313" key="2">
    <source>
        <dbReference type="Proteomes" id="UP000184423"/>
    </source>
</evidence>
<dbReference type="EMBL" id="FQVG01000048">
    <property type="protein sequence ID" value="SHF26735.1"/>
    <property type="molecule type" value="Genomic_DNA"/>
</dbReference>
<dbReference type="Proteomes" id="UP000184423">
    <property type="component" value="Unassembled WGS sequence"/>
</dbReference>
<keyword evidence="2" id="KW-1185">Reference proteome</keyword>
<organism evidence="1 2">
    <name type="scientific">Caloramator proteoclasticus DSM 10124</name>
    <dbReference type="NCBI Taxonomy" id="1121262"/>
    <lineage>
        <taxon>Bacteria</taxon>
        <taxon>Bacillati</taxon>
        <taxon>Bacillota</taxon>
        <taxon>Clostridia</taxon>
        <taxon>Eubacteriales</taxon>
        <taxon>Clostridiaceae</taxon>
        <taxon>Caloramator</taxon>
    </lineage>
</organism>
<sequence>MKNRLFTGLAAGALIGAAASLMAMPRMDYRTRRKVNRAGKRMAHRLEDIVEDLRDYMK</sequence>
<evidence type="ECO:0000313" key="1">
    <source>
        <dbReference type="EMBL" id="SHF26735.1"/>
    </source>
</evidence>
<dbReference type="AlphaFoldDB" id="A0A1M5A986"/>
<reference evidence="2" key="1">
    <citation type="submission" date="2016-11" db="EMBL/GenBank/DDBJ databases">
        <authorList>
            <person name="Varghese N."/>
            <person name="Submissions S."/>
        </authorList>
    </citation>
    <scope>NUCLEOTIDE SEQUENCE [LARGE SCALE GENOMIC DNA]</scope>
    <source>
        <strain evidence="2">DSM 10124</strain>
    </source>
</reference>